<dbReference type="InterPro" id="IPR000504">
    <property type="entry name" value="RRM_dom"/>
</dbReference>
<evidence type="ECO:0000259" key="3">
    <source>
        <dbReference type="PROSITE" id="PS50102"/>
    </source>
</evidence>
<dbReference type="AlphaFoldDB" id="A0A0N1P022"/>
<dbReference type="OrthoDB" id="1099063at2759"/>
<evidence type="ECO:0000256" key="2">
    <source>
        <dbReference type="PROSITE-ProRule" id="PRU00176"/>
    </source>
</evidence>
<proteinExistence type="predicted"/>
<dbReference type="RefSeq" id="XP_017998465.1">
    <property type="nucleotide sequence ID" value="XM_018144337.1"/>
</dbReference>
<dbReference type="Proteomes" id="UP000038010">
    <property type="component" value="Unassembled WGS sequence"/>
</dbReference>
<dbReference type="CDD" id="cd00590">
    <property type="entry name" value="RRM_SF"/>
    <property type="match status" value="2"/>
</dbReference>
<dbReference type="PROSITE" id="PS50102">
    <property type="entry name" value="RRM"/>
    <property type="match status" value="2"/>
</dbReference>
<comment type="caution">
    <text evidence="4">The sequence shown here is derived from an EMBL/GenBank/DDBJ whole genome shotgun (WGS) entry which is preliminary data.</text>
</comment>
<name>A0A0N1P022_9EURO</name>
<feature type="domain" description="RRM" evidence="3">
    <location>
        <begin position="8"/>
        <end position="84"/>
    </location>
</feature>
<evidence type="ECO:0000256" key="1">
    <source>
        <dbReference type="ARBA" id="ARBA00022884"/>
    </source>
</evidence>
<organism evidence="4 5">
    <name type="scientific">Cyphellophora attinorum</name>
    <dbReference type="NCBI Taxonomy" id="1664694"/>
    <lineage>
        <taxon>Eukaryota</taxon>
        <taxon>Fungi</taxon>
        <taxon>Dikarya</taxon>
        <taxon>Ascomycota</taxon>
        <taxon>Pezizomycotina</taxon>
        <taxon>Eurotiomycetes</taxon>
        <taxon>Chaetothyriomycetidae</taxon>
        <taxon>Chaetothyriales</taxon>
        <taxon>Cyphellophoraceae</taxon>
        <taxon>Cyphellophora</taxon>
    </lineage>
</organism>
<evidence type="ECO:0000313" key="5">
    <source>
        <dbReference type="Proteomes" id="UP000038010"/>
    </source>
</evidence>
<dbReference type="STRING" id="1664694.A0A0N1P022"/>
<dbReference type="Pfam" id="PF00076">
    <property type="entry name" value="RRM_1"/>
    <property type="match status" value="2"/>
</dbReference>
<keyword evidence="1 2" id="KW-0694">RNA-binding</keyword>
<accession>A0A0N1P022</accession>
<protein>
    <recommendedName>
        <fullName evidence="3">RRM domain-containing protein</fullName>
    </recommendedName>
</protein>
<keyword evidence="5" id="KW-1185">Reference proteome</keyword>
<dbReference type="PANTHER" id="PTHR48025:SF1">
    <property type="entry name" value="RRM DOMAIN-CONTAINING PROTEIN"/>
    <property type="match status" value="1"/>
</dbReference>
<dbReference type="GO" id="GO:0005634">
    <property type="term" value="C:nucleus"/>
    <property type="evidence" value="ECO:0007669"/>
    <property type="project" value="TreeGrafter"/>
</dbReference>
<dbReference type="InterPro" id="IPR035979">
    <property type="entry name" value="RBD_domain_sf"/>
</dbReference>
<evidence type="ECO:0000313" key="4">
    <source>
        <dbReference type="EMBL" id="KPI38502.1"/>
    </source>
</evidence>
<dbReference type="InterPro" id="IPR050502">
    <property type="entry name" value="Euk_RNA-bind_prot"/>
</dbReference>
<gene>
    <name evidence="4" type="ORF">AB675_4213</name>
</gene>
<dbReference type="GO" id="GO:0003729">
    <property type="term" value="F:mRNA binding"/>
    <property type="evidence" value="ECO:0007669"/>
    <property type="project" value="TreeGrafter"/>
</dbReference>
<feature type="domain" description="RRM" evidence="3">
    <location>
        <begin position="122"/>
        <end position="199"/>
    </location>
</feature>
<dbReference type="GeneID" id="28736217"/>
<dbReference type="InterPro" id="IPR012677">
    <property type="entry name" value="Nucleotide-bd_a/b_plait_sf"/>
</dbReference>
<sequence>MSFRKEYPAVYAGNVHRDLSASHLSHIFAPLGSFQLLTHDNGRSKGWGFLCFANDRDAGRAYTYLLKARLMIRGLTLEIGHNVRTWGTTDANLARRIDSMLANAYPPTAPAEIKARIAKLSHSVFVGNLPEAVSKKDLHDLFADCGEIASAFVALNRNRECLGYGFIDFNDKDSAETAVERLHGIEWRGKIIRVDIGEDVNRNVEWPFSAPAAPKTTIAAAPATSAVTNPAPWSAVIAQRAPAAPTTAAAASTATARPPPPTAIVPAIPVAPRVAIAAASAAKSSQEALNDTIRLIAPNLLQIALAVNEVDGLGVGVGVEEAKNRLLQSDLLRKAVKDMVGKVKQKE</sequence>
<dbReference type="EMBL" id="LFJN01000018">
    <property type="protein sequence ID" value="KPI38502.1"/>
    <property type="molecule type" value="Genomic_DNA"/>
</dbReference>
<dbReference type="VEuPathDB" id="FungiDB:AB675_4213"/>
<dbReference type="PANTHER" id="PTHR48025">
    <property type="entry name" value="OS02G0815200 PROTEIN"/>
    <property type="match status" value="1"/>
</dbReference>
<dbReference type="Gene3D" id="3.30.70.330">
    <property type="match status" value="2"/>
</dbReference>
<reference evidence="4 5" key="1">
    <citation type="submission" date="2015-06" db="EMBL/GenBank/DDBJ databases">
        <title>Draft genome of the ant-associated black yeast Phialophora attae CBS 131958.</title>
        <authorList>
            <person name="Moreno L.F."/>
            <person name="Stielow B.J."/>
            <person name="de Hoog S."/>
            <person name="Vicente V.A."/>
            <person name="Weiss V.A."/>
            <person name="de Vries M."/>
            <person name="Cruz L.M."/>
            <person name="Souza E.M."/>
        </authorList>
    </citation>
    <scope>NUCLEOTIDE SEQUENCE [LARGE SCALE GENOMIC DNA]</scope>
    <source>
        <strain evidence="4 5">CBS 131958</strain>
    </source>
</reference>
<dbReference type="SMART" id="SM00360">
    <property type="entry name" value="RRM"/>
    <property type="match status" value="2"/>
</dbReference>
<dbReference type="SUPFAM" id="SSF54928">
    <property type="entry name" value="RNA-binding domain, RBD"/>
    <property type="match status" value="2"/>
</dbReference>